<dbReference type="EMBL" id="QGDC01000002">
    <property type="protein sequence ID" value="RCH55816.1"/>
    <property type="molecule type" value="Genomic_DNA"/>
</dbReference>
<dbReference type="Proteomes" id="UP000253209">
    <property type="component" value="Unassembled WGS sequence"/>
</dbReference>
<evidence type="ECO:0000313" key="3">
    <source>
        <dbReference type="Proteomes" id="UP000253209"/>
    </source>
</evidence>
<dbReference type="SUPFAM" id="SSF50370">
    <property type="entry name" value="Ricin B-like lectins"/>
    <property type="match status" value="1"/>
</dbReference>
<reference evidence="2 3" key="1">
    <citation type="submission" date="2018-05" db="EMBL/GenBank/DDBJ databases">
        <title>Mucilaginibacter hurinus sp. nov., isolated from briquette warehouse soil.</title>
        <authorList>
            <person name="Choi L."/>
        </authorList>
    </citation>
    <scope>NUCLEOTIDE SEQUENCE [LARGE SCALE GENOMIC DNA]</scope>
    <source>
        <strain evidence="2 3">ZR32</strain>
    </source>
</reference>
<evidence type="ECO:0000313" key="2">
    <source>
        <dbReference type="EMBL" id="RCH55816.1"/>
    </source>
</evidence>
<organism evidence="2 3">
    <name type="scientific">Mucilaginibacter hurinus</name>
    <dbReference type="NCBI Taxonomy" id="2201324"/>
    <lineage>
        <taxon>Bacteria</taxon>
        <taxon>Pseudomonadati</taxon>
        <taxon>Bacteroidota</taxon>
        <taxon>Sphingobacteriia</taxon>
        <taxon>Sphingobacteriales</taxon>
        <taxon>Sphingobacteriaceae</taxon>
        <taxon>Mucilaginibacter</taxon>
    </lineage>
</organism>
<comment type="caution">
    <text evidence="2">The sequence shown here is derived from an EMBL/GenBank/DDBJ whole genome shotgun (WGS) entry which is preliminary data.</text>
</comment>
<dbReference type="Pfam" id="PF14200">
    <property type="entry name" value="RicinB_lectin_2"/>
    <property type="match status" value="1"/>
</dbReference>
<dbReference type="InterPro" id="IPR000772">
    <property type="entry name" value="Ricin_B_lectin"/>
</dbReference>
<feature type="domain" description="Ricin B lectin" evidence="1">
    <location>
        <begin position="86"/>
        <end position="161"/>
    </location>
</feature>
<proteinExistence type="predicted"/>
<dbReference type="OrthoDB" id="9801455at2"/>
<accession>A0A367GSJ3</accession>
<dbReference type="AlphaFoldDB" id="A0A367GSJ3"/>
<dbReference type="InterPro" id="IPR035992">
    <property type="entry name" value="Ricin_B-like_lectins"/>
</dbReference>
<keyword evidence="3" id="KW-1185">Reference proteome</keyword>
<protein>
    <recommendedName>
        <fullName evidence="1">Ricin B lectin domain-containing protein</fullName>
    </recommendedName>
</protein>
<sequence length="528" mass="58694">MRNALFTTIASLCILVAGCTKTEQSNPLKDDGHLSENSSGLRLNAIGDYKNYHLTSYETGKTGQIADFSLDNGGRASVGDYKDEPHQKWRITRASNAYYKIMNMGSGKYLEAYINKGVPILVQASSREVDGQLWQITVTEGKRYKVISKSTGLAITSQGVGTVKLTAFADKKTQEWGYTELPPTSYRDDEVTRYFQRTTGTQAWDGNHSVHLTYGANKGKVLWITNDEFYNQLNASGKFRCYGTHLFFSKNNAAMLQPSVSNWDPAQTHNIFVTTKGKQYGEEVFHDFFGKVLWPTGVIELNDKIIVSLVQVDGLTILDNKIGIIDQDDNTSTVITVPGYSGQTEIEYSVGFFKDGDYAYVYGKDRKPNLYVARFALNNPTKWTFWDGKQWAARPSAASAARVLNNLPSGAISVSKVNGKYVVVGADFGFFCNGGRNFYSWTSAAPNAAFANKRVIFKRTDYKQGILPVFYTPVIHPQFNNGKNELLVTYCVNYYGGCIENCPSNSGGVDPDGYRPKAFRVPYSLIGL</sequence>
<gene>
    <name evidence="2" type="ORF">DJ568_03405</name>
</gene>
<dbReference type="RefSeq" id="WP_114003851.1">
    <property type="nucleotide sequence ID" value="NZ_QGDC01000002.1"/>
</dbReference>
<name>A0A367GSJ3_9SPHI</name>
<evidence type="ECO:0000259" key="1">
    <source>
        <dbReference type="Pfam" id="PF14200"/>
    </source>
</evidence>
<dbReference type="PROSITE" id="PS51257">
    <property type="entry name" value="PROKAR_LIPOPROTEIN"/>
    <property type="match status" value="1"/>
</dbReference>
<dbReference type="Gene3D" id="2.80.10.50">
    <property type="match status" value="1"/>
</dbReference>
<dbReference type="CDD" id="cd00161">
    <property type="entry name" value="beta-trefoil_Ricin-like"/>
    <property type="match status" value="1"/>
</dbReference>